<proteinExistence type="predicted"/>
<dbReference type="AlphaFoldDB" id="A0A916NCJ5"/>
<protein>
    <submittedName>
        <fullName evidence="1">Uncharacterized protein</fullName>
    </submittedName>
</protein>
<accession>A0A916NCJ5</accession>
<sequence length="304" mass="33115">MLNACTSKKTESTDLSENEQQSLTILRDVLSGQSEWVKVHAAEYLLWSGYPEGVKETFLEEEKRSGTKPPYRIGIWRVLAQAATGETEKKAFTDKIKAVFLDSTATDRTHAVETLAKLRISPLADDQPLTKKTLNGPVSPLSLYTLWSVAFTTQDSLRKAPAKLLEMILNAGDDVTFKTIPAYALRQIKGLSDQEWEQLADAALAEPAASPARVYMLSAAFTTASAGSPKREQIHAELLKYKNATSKGDVAEMAAALADSGSEDDIPLLVSLFKDTAQLSSEADKADVAASAAHAVLRIMKRNR</sequence>
<keyword evidence="2" id="KW-1185">Reference proteome</keyword>
<evidence type="ECO:0000313" key="2">
    <source>
        <dbReference type="Proteomes" id="UP000680038"/>
    </source>
</evidence>
<name>A0A916NCJ5_9BACT</name>
<reference evidence="1" key="1">
    <citation type="submission" date="2021-04" db="EMBL/GenBank/DDBJ databases">
        <authorList>
            <person name="Rodrigo-Torres L."/>
            <person name="Arahal R. D."/>
            <person name="Lucena T."/>
        </authorList>
    </citation>
    <scope>NUCLEOTIDE SEQUENCE</scope>
    <source>
        <strain evidence="1">CECT 9275</strain>
    </source>
</reference>
<organism evidence="1 2">
    <name type="scientific">Dyadobacter helix</name>
    <dbReference type="NCBI Taxonomy" id="2822344"/>
    <lineage>
        <taxon>Bacteria</taxon>
        <taxon>Pseudomonadati</taxon>
        <taxon>Bacteroidota</taxon>
        <taxon>Cytophagia</taxon>
        <taxon>Cytophagales</taxon>
        <taxon>Spirosomataceae</taxon>
        <taxon>Dyadobacter</taxon>
    </lineage>
</organism>
<dbReference type="Proteomes" id="UP000680038">
    <property type="component" value="Unassembled WGS sequence"/>
</dbReference>
<evidence type="ECO:0000313" key="1">
    <source>
        <dbReference type="EMBL" id="CAG5002415.1"/>
    </source>
</evidence>
<comment type="caution">
    <text evidence="1">The sequence shown here is derived from an EMBL/GenBank/DDBJ whole genome shotgun (WGS) entry which is preliminary data.</text>
</comment>
<dbReference type="EMBL" id="CAJRAF010000002">
    <property type="protein sequence ID" value="CAG5002415.1"/>
    <property type="molecule type" value="Genomic_DNA"/>
</dbReference>
<gene>
    <name evidence="1" type="ORF">DYBT9275_02886</name>
</gene>